<feature type="signal peptide" evidence="2">
    <location>
        <begin position="1"/>
        <end position="22"/>
    </location>
</feature>
<feature type="region of interest" description="Disordered" evidence="1">
    <location>
        <begin position="31"/>
        <end position="55"/>
    </location>
</feature>
<comment type="caution">
    <text evidence="3">The sequence shown here is derived from an EMBL/GenBank/DDBJ whole genome shotgun (WGS) entry which is preliminary data.</text>
</comment>
<evidence type="ECO:0000313" key="3">
    <source>
        <dbReference type="EMBL" id="PWJ56116.1"/>
    </source>
</evidence>
<accession>A0A316AEA7</accession>
<gene>
    <name evidence="3" type="ORF">BXY45_10191</name>
</gene>
<dbReference type="RefSeq" id="WP_170131239.1">
    <property type="nucleotide sequence ID" value="NZ_QGDQ01000001.1"/>
</dbReference>
<reference evidence="3 4" key="1">
    <citation type="submission" date="2018-03" db="EMBL/GenBank/DDBJ databases">
        <title>Genomic Encyclopedia of Archaeal and Bacterial Type Strains, Phase II (KMG-II): from individual species to whole genera.</title>
        <authorList>
            <person name="Goeker M."/>
        </authorList>
    </citation>
    <scope>NUCLEOTIDE SEQUENCE [LARGE SCALE GENOMIC DNA]</scope>
    <source>
        <strain evidence="3 4">DSM 44889</strain>
    </source>
</reference>
<dbReference type="AlphaFoldDB" id="A0A316AEA7"/>
<organism evidence="3 4">
    <name type="scientific">Quadrisphaera granulorum</name>
    <dbReference type="NCBI Taxonomy" id="317664"/>
    <lineage>
        <taxon>Bacteria</taxon>
        <taxon>Bacillati</taxon>
        <taxon>Actinomycetota</taxon>
        <taxon>Actinomycetes</taxon>
        <taxon>Kineosporiales</taxon>
        <taxon>Kineosporiaceae</taxon>
        <taxon>Quadrisphaera</taxon>
    </lineage>
</organism>
<sequence length="55" mass="5839">MTVFALILALSLLSLGALYALARATEDAQVGTHPARSRDGWGTVLPTFPSTPLNR</sequence>
<keyword evidence="4" id="KW-1185">Reference proteome</keyword>
<evidence type="ECO:0000256" key="2">
    <source>
        <dbReference type="SAM" id="SignalP"/>
    </source>
</evidence>
<feature type="chain" id="PRO_5016378466" evidence="2">
    <location>
        <begin position="23"/>
        <end position="55"/>
    </location>
</feature>
<dbReference type="EMBL" id="QGDQ01000001">
    <property type="protein sequence ID" value="PWJ56116.1"/>
    <property type="molecule type" value="Genomic_DNA"/>
</dbReference>
<protein>
    <submittedName>
        <fullName evidence="3">Uncharacterized protein</fullName>
    </submittedName>
</protein>
<evidence type="ECO:0000313" key="4">
    <source>
        <dbReference type="Proteomes" id="UP000245469"/>
    </source>
</evidence>
<dbReference type="Proteomes" id="UP000245469">
    <property type="component" value="Unassembled WGS sequence"/>
</dbReference>
<keyword evidence="2" id="KW-0732">Signal</keyword>
<name>A0A316AEA7_9ACTN</name>
<proteinExistence type="predicted"/>
<evidence type="ECO:0000256" key="1">
    <source>
        <dbReference type="SAM" id="MobiDB-lite"/>
    </source>
</evidence>